<dbReference type="Proteomes" id="UP000462865">
    <property type="component" value="Unassembled WGS sequence"/>
</dbReference>
<accession>A0A7K0IAF2</accession>
<dbReference type="RefSeq" id="WP_154270380.1">
    <property type="nucleotide sequence ID" value="NZ_JAJCHO010000002.1"/>
</dbReference>
<evidence type="ECO:0000313" key="2">
    <source>
        <dbReference type="EMBL" id="MSA94881.1"/>
    </source>
</evidence>
<evidence type="ECO:0000256" key="1">
    <source>
        <dbReference type="ARBA" id="ARBA00009981"/>
    </source>
</evidence>
<organism evidence="2 3">
    <name type="scientific">Gordonibacter urolithinfaciens</name>
    <dbReference type="NCBI Taxonomy" id="1335613"/>
    <lineage>
        <taxon>Bacteria</taxon>
        <taxon>Bacillati</taxon>
        <taxon>Actinomycetota</taxon>
        <taxon>Coriobacteriia</taxon>
        <taxon>Eggerthellales</taxon>
        <taxon>Eggerthellaceae</taxon>
        <taxon>Gordonibacter</taxon>
    </lineage>
</organism>
<protein>
    <submittedName>
        <fullName evidence="2">Type II toxin-antitoxin system Phd/YefM family antitoxin</fullName>
    </submittedName>
</protein>
<comment type="caution">
    <text evidence="2">The sequence shown here is derived from an EMBL/GenBank/DDBJ whole genome shotgun (WGS) entry which is preliminary data.</text>
</comment>
<sequence>MSMQAALPQIRPISDLRTRLNDIESLARETREPIIMTKNGAASLVVIDSEAYDEHLRHERAVRKLREAEIEEKYRPAAIPFDEVKTRVDKLIESAEQLHARERD</sequence>
<proteinExistence type="inferred from homology"/>
<dbReference type="AlphaFoldDB" id="A0A7K0IAF2"/>
<comment type="similarity">
    <text evidence="1">Belongs to the phD/YefM antitoxin family.</text>
</comment>
<dbReference type="InterPro" id="IPR036165">
    <property type="entry name" value="YefM-like_sf"/>
</dbReference>
<dbReference type="Gene3D" id="3.40.1620.10">
    <property type="entry name" value="YefM-like domain"/>
    <property type="match status" value="1"/>
</dbReference>
<dbReference type="SUPFAM" id="SSF143120">
    <property type="entry name" value="YefM-like"/>
    <property type="match status" value="1"/>
</dbReference>
<reference evidence="2 3" key="1">
    <citation type="journal article" date="2019" name="Nat. Med.">
        <title>A library of human gut bacterial isolates paired with longitudinal multiomics data enables mechanistic microbiome research.</title>
        <authorList>
            <person name="Poyet M."/>
            <person name="Groussin M."/>
            <person name="Gibbons S.M."/>
            <person name="Avila-Pacheco J."/>
            <person name="Jiang X."/>
            <person name="Kearney S.M."/>
            <person name="Perrotta A.R."/>
            <person name="Berdy B."/>
            <person name="Zhao S."/>
            <person name="Lieberman T.D."/>
            <person name="Swanson P.K."/>
            <person name="Smith M."/>
            <person name="Roesemann S."/>
            <person name="Alexander J.E."/>
            <person name="Rich S.A."/>
            <person name="Livny J."/>
            <person name="Vlamakis H."/>
            <person name="Clish C."/>
            <person name="Bullock K."/>
            <person name="Deik A."/>
            <person name="Scott J."/>
            <person name="Pierce K.A."/>
            <person name="Xavier R.J."/>
            <person name="Alm E.J."/>
        </authorList>
    </citation>
    <scope>NUCLEOTIDE SEQUENCE [LARGE SCALE GENOMIC DNA]</scope>
    <source>
        <strain evidence="2 3">BIOML-A1</strain>
    </source>
</reference>
<gene>
    <name evidence="2" type="ORF">GKG38_07375</name>
</gene>
<name>A0A7K0IAF2_9ACTN</name>
<evidence type="ECO:0000313" key="3">
    <source>
        <dbReference type="Proteomes" id="UP000462865"/>
    </source>
</evidence>
<dbReference type="EMBL" id="WKZA01000026">
    <property type="protein sequence ID" value="MSA94881.1"/>
    <property type="molecule type" value="Genomic_DNA"/>
</dbReference>